<dbReference type="RefSeq" id="XP_024721989.1">
    <property type="nucleotide sequence ID" value="XM_024869595.1"/>
</dbReference>
<dbReference type="InterPro" id="IPR045518">
    <property type="entry name" value="2EXR"/>
</dbReference>
<dbReference type="AlphaFoldDB" id="A0A2T3B4Z6"/>
<feature type="domain" description="2EXR" evidence="1">
    <location>
        <begin position="9"/>
        <end position="101"/>
    </location>
</feature>
<gene>
    <name evidence="2" type="ORF">M430DRAFT_80706</name>
</gene>
<proteinExistence type="predicted"/>
<name>A0A2T3B4Z6_AMORE</name>
<dbReference type="GeneID" id="36577676"/>
<feature type="non-terminal residue" evidence="2">
    <location>
        <position position="1"/>
    </location>
</feature>
<evidence type="ECO:0000313" key="3">
    <source>
        <dbReference type="Proteomes" id="UP000241818"/>
    </source>
</evidence>
<sequence>TTTATPPSFALFTNLPRELREQIWRETLPTDSGSTLFPYRKGCWTVRDPAKGETGFEPGFPDHLELLFLYESLDKLHFDIPIFFVNSEARDIATTWLREKGLEVKVYPGPVPRHQQPWCTFARTFRPHRDILYVPDGKSADFYSEPIDCITQPKYDGYNYNTTCEVSRLAISETLFTEGIFLEELLQFWNYRVKELFIIVGPQPEEAWTDSEDSMLARWELESWNGGSYRW</sequence>
<dbReference type="Pfam" id="PF20150">
    <property type="entry name" value="2EXR"/>
    <property type="match status" value="1"/>
</dbReference>
<accession>A0A2T3B4Z6</accession>
<keyword evidence="3" id="KW-1185">Reference proteome</keyword>
<dbReference type="EMBL" id="KZ679010">
    <property type="protein sequence ID" value="PSS20719.1"/>
    <property type="molecule type" value="Genomic_DNA"/>
</dbReference>
<evidence type="ECO:0000259" key="1">
    <source>
        <dbReference type="Pfam" id="PF20150"/>
    </source>
</evidence>
<feature type="non-terminal residue" evidence="2">
    <location>
        <position position="231"/>
    </location>
</feature>
<dbReference type="OrthoDB" id="3546385at2759"/>
<organism evidence="2 3">
    <name type="scientific">Amorphotheca resinae ATCC 22711</name>
    <dbReference type="NCBI Taxonomy" id="857342"/>
    <lineage>
        <taxon>Eukaryota</taxon>
        <taxon>Fungi</taxon>
        <taxon>Dikarya</taxon>
        <taxon>Ascomycota</taxon>
        <taxon>Pezizomycotina</taxon>
        <taxon>Leotiomycetes</taxon>
        <taxon>Helotiales</taxon>
        <taxon>Amorphothecaceae</taxon>
        <taxon>Amorphotheca</taxon>
    </lineage>
</organism>
<dbReference type="InParanoid" id="A0A2T3B4Z6"/>
<evidence type="ECO:0000313" key="2">
    <source>
        <dbReference type="EMBL" id="PSS20719.1"/>
    </source>
</evidence>
<protein>
    <recommendedName>
        <fullName evidence="1">2EXR domain-containing protein</fullName>
    </recommendedName>
</protein>
<reference evidence="2 3" key="1">
    <citation type="journal article" date="2018" name="New Phytol.">
        <title>Comparative genomics and transcriptomics depict ericoid mycorrhizal fungi as versatile saprotrophs and plant mutualists.</title>
        <authorList>
            <person name="Martino E."/>
            <person name="Morin E."/>
            <person name="Grelet G.A."/>
            <person name="Kuo A."/>
            <person name="Kohler A."/>
            <person name="Daghino S."/>
            <person name="Barry K.W."/>
            <person name="Cichocki N."/>
            <person name="Clum A."/>
            <person name="Dockter R.B."/>
            <person name="Hainaut M."/>
            <person name="Kuo R.C."/>
            <person name="LaButti K."/>
            <person name="Lindahl B.D."/>
            <person name="Lindquist E.A."/>
            <person name="Lipzen A."/>
            <person name="Khouja H.R."/>
            <person name="Magnuson J."/>
            <person name="Murat C."/>
            <person name="Ohm R.A."/>
            <person name="Singer S.W."/>
            <person name="Spatafora J.W."/>
            <person name="Wang M."/>
            <person name="Veneault-Fourrey C."/>
            <person name="Henrissat B."/>
            <person name="Grigoriev I.V."/>
            <person name="Martin F.M."/>
            <person name="Perotto S."/>
        </authorList>
    </citation>
    <scope>NUCLEOTIDE SEQUENCE [LARGE SCALE GENOMIC DNA]</scope>
    <source>
        <strain evidence="2 3">ATCC 22711</strain>
    </source>
</reference>
<dbReference type="Proteomes" id="UP000241818">
    <property type="component" value="Unassembled WGS sequence"/>
</dbReference>